<proteinExistence type="predicted"/>
<dbReference type="AlphaFoldDB" id="A0A426U5Q4"/>
<dbReference type="EMBL" id="RSAS01000200">
    <property type="protein sequence ID" value="RRR75284.1"/>
    <property type="molecule type" value="Genomic_DNA"/>
</dbReference>
<dbReference type="Proteomes" id="UP000280307">
    <property type="component" value="Unassembled WGS sequence"/>
</dbReference>
<feature type="transmembrane region" description="Helical" evidence="1">
    <location>
        <begin position="26"/>
        <end position="53"/>
    </location>
</feature>
<protein>
    <submittedName>
        <fullName evidence="2">Uncharacterized protein</fullName>
    </submittedName>
</protein>
<comment type="caution">
    <text evidence="2">The sequence shown here is derived from an EMBL/GenBank/DDBJ whole genome shotgun (WGS) entry which is preliminary data.</text>
</comment>
<keyword evidence="1" id="KW-1133">Transmembrane helix</keyword>
<sequence>MLLCSCSSVLLFSCSSVLLFSCSSVLLFFCSSVLLFFCSFVLLLFCSSALPLFRSPYSGDSMRTLTIHLAERTYEVPQASIARARAWRQQIQTEFTGIIALVRGEVHLDLNNVDDLAAVLERVMPLLLNALDTVRELLYSYAPSLRADAAHIEEYGYDDEIIEAFLVAVQATFPLDRFTKLLGPMSPAILSNSPGLRGASSKRS</sequence>
<keyword evidence="1" id="KW-0812">Transmembrane</keyword>
<accession>A0A426U5Q4</accession>
<keyword evidence="1" id="KW-0472">Membrane</keyword>
<reference evidence="2 3" key="1">
    <citation type="submission" date="2018-12" db="EMBL/GenBank/DDBJ databases">
        <title>Genome Sequence of Candidatus Viridilinea halotolerans isolated from saline sulfide-rich spring.</title>
        <authorList>
            <person name="Grouzdev D.S."/>
            <person name="Burganskaya E.I."/>
            <person name="Krutkina M.S."/>
            <person name="Sukhacheva M.V."/>
            <person name="Gorlenko V.M."/>
        </authorList>
    </citation>
    <scope>NUCLEOTIDE SEQUENCE [LARGE SCALE GENOMIC DNA]</scope>
    <source>
        <strain evidence="2">Chok-6</strain>
    </source>
</reference>
<evidence type="ECO:0000256" key="1">
    <source>
        <dbReference type="SAM" id="Phobius"/>
    </source>
</evidence>
<evidence type="ECO:0000313" key="3">
    <source>
        <dbReference type="Proteomes" id="UP000280307"/>
    </source>
</evidence>
<organism evidence="2 3">
    <name type="scientific">Candidatus Viridilinea halotolerans</name>
    <dbReference type="NCBI Taxonomy" id="2491704"/>
    <lineage>
        <taxon>Bacteria</taxon>
        <taxon>Bacillati</taxon>
        <taxon>Chloroflexota</taxon>
        <taxon>Chloroflexia</taxon>
        <taxon>Chloroflexales</taxon>
        <taxon>Chloroflexineae</taxon>
        <taxon>Oscillochloridaceae</taxon>
        <taxon>Candidatus Viridilinea</taxon>
    </lineage>
</organism>
<gene>
    <name evidence="2" type="ORF">EI684_05115</name>
</gene>
<evidence type="ECO:0000313" key="2">
    <source>
        <dbReference type="EMBL" id="RRR75284.1"/>
    </source>
</evidence>
<name>A0A426U5Q4_9CHLR</name>